<dbReference type="EMBL" id="BKCJ010063260">
    <property type="protein sequence ID" value="GEW55244.1"/>
    <property type="molecule type" value="Genomic_DNA"/>
</dbReference>
<gene>
    <name evidence="1" type="ORF">Tci_227220</name>
</gene>
<protein>
    <submittedName>
        <fullName evidence="1">Uncharacterized protein</fullName>
    </submittedName>
</protein>
<name>A0A699GW10_TANCI</name>
<evidence type="ECO:0000313" key="1">
    <source>
        <dbReference type="EMBL" id="GEW55244.1"/>
    </source>
</evidence>
<accession>A0A699GW10</accession>
<proteinExistence type="predicted"/>
<reference evidence="1" key="1">
    <citation type="journal article" date="2019" name="Sci. Rep.">
        <title>Draft genome of Tanacetum cinerariifolium, the natural source of mosquito coil.</title>
        <authorList>
            <person name="Yamashiro T."/>
            <person name="Shiraishi A."/>
            <person name="Satake H."/>
            <person name="Nakayama K."/>
        </authorList>
    </citation>
    <scope>NUCLEOTIDE SEQUENCE</scope>
</reference>
<comment type="caution">
    <text evidence="1">The sequence shown here is derived from an EMBL/GenBank/DDBJ whole genome shotgun (WGS) entry which is preliminary data.</text>
</comment>
<organism evidence="1">
    <name type="scientific">Tanacetum cinerariifolium</name>
    <name type="common">Dalmatian daisy</name>
    <name type="synonym">Chrysanthemum cinerariifolium</name>
    <dbReference type="NCBI Taxonomy" id="118510"/>
    <lineage>
        <taxon>Eukaryota</taxon>
        <taxon>Viridiplantae</taxon>
        <taxon>Streptophyta</taxon>
        <taxon>Embryophyta</taxon>
        <taxon>Tracheophyta</taxon>
        <taxon>Spermatophyta</taxon>
        <taxon>Magnoliopsida</taxon>
        <taxon>eudicotyledons</taxon>
        <taxon>Gunneridae</taxon>
        <taxon>Pentapetalae</taxon>
        <taxon>asterids</taxon>
        <taxon>campanulids</taxon>
        <taxon>Asterales</taxon>
        <taxon>Asteraceae</taxon>
        <taxon>Asteroideae</taxon>
        <taxon>Anthemideae</taxon>
        <taxon>Anthemidinae</taxon>
        <taxon>Tanacetum</taxon>
    </lineage>
</organism>
<dbReference type="AlphaFoldDB" id="A0A699GW10"/>
<sequence length="126" mass="14617">MMWFSRRRVTLSGTISVGGDGSERENASDGVVVASSNGVFPGSFEPRLRIPCALKHAQYQTLRTPREERYERRESKKRECEEEVESIMKVQSFRSKKPKMRVIIPTERILVSGLKVNFKIRRNMRN</sequence>